<sequence>MSCVHYKFSSKLEHNIVPFTGLHITLTELKKKIMAKERLKSRHCDLQITNAQTLEEYLDDEVHIPRFSSVIVRRLPISKTTVMESFRAVCKTISKTLILSHLTHSIISSSFLLPGQFYRTSCSHTSRLIFYVCLVSRLCVLLTKCYSRFVHFLNGSRHFWLNDMGLK</sequence>
<dbReference type="GO" id="GO:0006511">
    <property type="term" value="P:ubiquitin-dependent protein catabolic process"/>
    <property type="evidence" value="ECO:0007669"/>
    <property type="project" value="TreeGrafter"/>
</dbReference>
<reference evidence="8" key="3">
    <citation type="submission" date="2025-09" db="UniProtKB">
        <authorList>
            <consortium name="Ensembl"/>
        </authorList>
    </citation>
    <scope>IDENTIFICATION</scope>
</reference>
<dbReference type="PROSITE" id="PS51282">
    <property type="entry name" value="DWNN"/>
    <property type="match status" value="1"/>
</dbReference>
<protein>
    <recommendedName>
        <fullName evidence="7">DWNN domain-containing protein</fullName>
    </recommendedName>
</protein>
<dbReference type="Proteomes" id="UP000694680">
    <property type="component" value="Chromosome 4"/>
</dbReference>
<dbReference type="GO" id="GO:0006397">
    <property type="term" value="P:mRNA processing"/>
    <property type="evidence" value="ECO:0007669"/>
    <property type="project" value="InterPro"/>
</dbReference>
<evidence type="ECO:0000256" key="6">
    <source>
        <dbReference type="SAM" id="Phobius"/>
    </source>
</evidence>
<proteinExistence type="predicted"/>
<keyword evidence="4" id="KW-0862">Zinc</keyword>
<keyword evidence="6" id="KW-0812">Transmembrane</keyword>
<evidence type="ECO:0000256" key="4">
    <source>
        <dbReference type="ARBA" id="ARBA00022833"/>
    </source>
</evidence>
<dbReference type="Pfam" id="PF08783">
    <property type="entry name" value="DWNN"/>
    <property type="match status" value="1"/>
</dbReference>
<name>A0A8C5D0G1_GOUWI</name>
<keyword evidence="5" id="KW-0539">Nucleus</keyword>
<dbReference type="SMART" id="SM01180">
    <property type="entry name" value="DWNN"/>
    <property type="match status" value="1"/>
</dbReference>
<dbReference type="PANTHER" id="PTHR15439:SF0">
    <property type="entry name" value="CELL DIVISION CYCLE AND APOPTOSIS REGULATOR PROTEIN 1-RELATED"/>
    <property type="match status" value="1"/>
</dbReference>
<dbReference type="GO" id="GO:0005634">
    <property type="term" value="C:nucleus"/>
    <property type="evidence" value="ECO:0007669"/>
    <property type="project" value="UniProtKB-SubCell"/>
</dbReference>
<keyword evidence="3" id="KW-0863">Zinc-finger</keyword>
<keyword evidence="9" id="KW-1185">Reference proteome</keyword>
<dbReference type="AlphaFoldDB" id="A0A8C5D0G1"/>
<keyword evidence="2" id="KW-0479">Metal-binding</keyword>
<dbReference type="InterPro" id="IPR033489">
    <property type="entry name" value="RBBP6"/>
</dbReference>
<keyword evidence="6" id="KW-1133">Transmembrane helix</keyword>
<evidence type="ECO:0000256" key="5">
    <source>
        <dbReference type="ARBA" id="ARBA00023242"/>
    </source>
</evidence>
<dbReference type="Ensembl" id="ENSGWIT00000000330.1">
    <property type="protein sequence ID" value="ENSGWIP00000000298.1"/>
    <property type="gene ID" value="ENSGWIG00000000202.1"/>
</dbReference>
<feature type="domain" description="DWNN" evidence="7">
    <location>
        <begin position="4"/>
        <end position="76"/>
    </location>
</feature>
<organism evidence="8 9">
    <name type="scientific">Gouania willdenowi</name>
    <name type="common">Blunt-snouted clingfish</name>
    <name type="synonym">Lepadogaster willdenowi</name>
    <dbReference type="NCBI Taxonomy" id="441366"/>
    <lineage>
        <taxon>Eukaryota</taxon>
        <taxon>Metazoa</taxon>
        <taxon>Chordata</taxon>
        <taxon>Craniata</taxon>
        <taxon>Vertebrata</taxon>
        <taxon>Euteleostomi</taxon>
        <taxon>Actinopterygii</taxon>
        <taxon>Neopterygii</taxon>
        <taxon>Teleostei</taxon>
        <taxon>Neoteleostei</taxon>
        <taxon>Acanthomorphata</taxon>
        <taxon>Ovalentaria</taxon>
        <taxon>Blenniimorphae</taxon>
        <taxon>Blenniiformes</taxon>
        <taxon>Gobiesocoidei</taxon>
        <taxon>Gobiesocidae</taxon>
        <taxon>Gobiesocinae</taxon>
        <taxon>Gouania</taxon>
    </lineage>
</organism>
<accession>A0A8C5D0G1</accession>
<evidence type="ECO:0000313" key="9">
    <source>
        <dbReference type="Proteomes" id="UP000694680"/>
    </source>
</evidence>
<comment type="subcellular location">
    <subcellularLocation>
        <location evidence="1">Nucleus</location>
    </subcellularLocation>
</comment>
<dbReference type="PANTHER" id="PTHR15439">
    <property type="entry name" value="RETINOBLASTOMA-BINDING PROTEIN 6"/>
    <property type="match status" value="1"/>
</dbReference>
<dbReference type="InterPro" id="IPR014891">
    <property type="entry name" value="DWNN_domain"/>
</dbReference>
<dbReference type="Gene3D" id="3.10.20.90">
    <property type="entry name" value="Phosphatidylinositol 3-kinase Catalytic Subunit, Chain A, domain 1"/>
    <property type="match status" value="1"/>
</dbReference>
<reference evidence="8" key="2">
    <citation type="submission" date="2025-08" db="UniProtKB">
        <authorList>
            <consortium name="Ensembl"/>
        </authorList>
    </citation>
    <scope>IDENTIFICATION</scope>
</reference>
<keyword evidence="6" id="KW-0472">Membrane</keyword>
<dbReference type="GO" id="GO:0008270">
    <property type="term" value="F:zinc ion binding"/>
    <property type="evidence" value="ECO:0007669"/>
    <property type="project" value="UniProtKB-KW"/>
</dbReference>
<evidence type="ECO:0000259" key="7">
    <source>
        <dbReference type="PROSITE" id="PS51282"/>
    </source>
</evidence>
<dbReference type="GO" id="GO:0061630">
    <property type="term" value="F:ubiquitin protein ligase activity"/>
    <property type="evidence" value="ECO:0007669"/>
    <property type="project" value="InterPro"/>
</dbReference>
<feature type="transmembrane region" description="Helical" evidence="6">
    <location>
        <begin position="128"/>
        <end position="147"/>
    </location>
</feature>
<reference evidence="8" key="1">
    <citation type="submission" date="2020-06" db="EMBL/GenBank/DDBJ databases">
        <authorList>
            <consortium name="Wellcome Sanger Institute Data Sharing"/>
        </authorList>
    </citation>
    <scope>NUCLEOTIDE SEQUENCE [LARGE SCALE GENOMIC DNA]</scope>
</reference>
<evidence type="ECO:0000313" key="8">
    <source>
        <dbReference type="Ensembl" id="ENSGWIP00000000298.1"/>
    </source>
</evidence>
<evidence type="ECO:0000256" key="3">
    <source>
        <dbReference type="ARBA" id="ARBA00022771"/>
    </source>
</evidence>
<dbReference type="GO" id="GO:0016567">
    <property type="term" value="P:protein ubiquitination"/>
    <property type="evidence" value="ECO:0007669"/>
    <property type="project" value="InterPro"/>
</dbReference>
<evidence type="ECO:0000256" key="1">
    <source>
        <dbReference type="ARBA" id="ARBA00004123"/>
    </source>
</evidence>
<evidence type="ECO:0000256" key="2">
    <source>
        <dbReference type="ARBA" id="ARBA00022723"/>
    </source>
</evidence>